<evidence type="ECO:0000313" key="3">
    <source>
        <dbReference type="EMBL" id="SDQ48391.1"/>
    </source>
</evidence>
<protein>
    <recommendedName>
        <fullName evidence="6">DUF2800 domain-containing protein</fullName>
    </recommendedName>
</protein>
<dbReference type="EMBL" id="FNKQ01000002">
    <property type="protein sequence ID" value="SDQ48391.1"/>
    <property type="molecule type" value="Genomic_DNA"/>
</dbReference>
<dbReference type="InterPro" id="IPR058289">
    <property type="entry name" value="DUF7983"/>
</dbReference>
<sequence>MTFDSVWTDLRDRCEEIESDSVLVTPSSERAFAIESSHDDRIIVAYVGDRRDRERPLWRNQFEVLYDWLESDSGELSIAELPAGVEPYVSVMSLSDQYTVDESEDTLRRSESSERRESPFLRPEWTVRTPPQRIYDDVVLLADTLQRHDLDDPDSLSSEALVDLYVLLSDVQRGADRLRKTVGDALLEYIGPDADLHGRFGTVHRTARKRRHLRDEKAVLSVLDEEGVPREWVWGIDPEKLDVVLAVTDIDEQDVYNVEEQVYVQKTSVEEAEKQSQLQGLKDRLAGLDTEEAEDLRDDIEELEERLDTVLAAG</sequence>
<dbReference type="RefSeq" id="WP_092535790.1">
    <property type="nucleotide sequence ID" value="NZ_FNKQ01000002.1"/>
</dbReference>
<keyword evidence="5" id="KW-1185">Reference proteome</keyword>
<organism evidence="3 4">
    <name type="scientific">Halopelagius longus</name>
    <dbReference type="NCBI Taxonomy" id="1236180"/>
    <lineage>
        <taxon>Archaea</taxon>
        <taxon>Methanobacteriati</taxon>
        <taxon>Methanobacteriota</taxon>
        <taxon>Stenosarchaea group</taxon>
        <taxon>Halobacteria</taxon>
        <taxon>Halobacteriales</taxon>
        <taxon>Haloferacaceae</taxon>
    </lineage>
</organism>
<evidence type="ECO:0000313" key="5">
    <source>
        <dbReference type="Proteomes" id="UP000255421"/>
    </source>
</evidence>
<name>A0A1H1B9A6_9EURY</name>
<reference evidence="2 5" key="3">
    <citation type="submission" date="2018-07" db="EMBL/GenBank/DDBJ databases">
        <title>Genome sequence of extremly halophilic archaeon Halopelagius longus strain BC12-B1.</title>
        <authorList>
            <person name="Zhang X."/>
        </authorList>
    </citation>
    <scope>NUCLEOTIDE SEQUENCE [LARGE SCALE GENOMIC DNA]</scope>
    <source>
        <strain evidence="2 5">BC12-B1</strain>
    </source>
</reference>
<gene>
    <name evidence="2" type="ORF">DWB78_02530</name>
    <name evidence="3" type="ORF">SAMN05216278_1691</name>
</gene>
<dbReference type="AlphaFoldDB" id="A0A1H1B9A6"/>
<feature type="coiled-coil region" evidence="1">
    <location>
        <begin position="271"/>
        <end position="313"/>
    </location>
</feature>
<evidence type="ECO:0008006" key="6">
    <source>
        <dbReference type="Google" id="ProtNLM"/>
    </source>
</evidence>
<dbReference type="Proteomes" id="UP000199289">
    <property type="component" value="Unassembled WGS sequence"/>
</dbReference>
<accession>A0A1H1B9A6</accession>
<dbReference type="Proteomes" id="UP000255421">
    <property type="component" value="Unassembled WGS sequence"/>
</dbReference>
<keyword evidence="1" id="KW-0175">Coiled coil</keyword>
<reference evidence="3" key="2">
    <citation type="submission" date="2016-10" db="EMBL/GenBank/DDBJ databases">
        <authorList>
            <person name="de Groot N.N."/>
        </authorList>
    </citation>
    <scope>NUCLEOTIDE SEQUENCE [LARGE SCALE GENOMIC DNA]</scope>
    <source>
        <strain evidence="3">CGMCC 1.12397</strain>
    </source>
</reference>
<proteinExistence type="predicted"/>
<reference evidence="4" key="1">
    <citation type="submission" date="2016-10" db="EMBL/GenBank/DDBJ databases">
        <authorList>
            <person name="Varghese N."/>
            <person name="Submissions S."/>
        </authorList>
    </citation>
    <scope>NUCLEOTIDE SEQUENCE [LARGE SCALE GENOMIC DNA]</scope>
    <source>
        <strain evidence="4">CGMCC 1.12397</strain>
    </source>
</reference>
<dbReference type="Pfam" id="PF25943">
    <property type="entry name" value="DUF7983"/>
    <property type="match status" value="1"/>
</dbReference>
<dbReference type="EMBL" id="QQST01000001">
    <property type="protein sequence ID" value="RDI70691.1"/>
    <property type="molecule type" value="Genomic_DNA"/>
</dbReference>
<evidence type="ECO:0000313" key="2">
    <source>
        <dbReference type="EMBL" id="RDI70691.1"/>
    </source>
</evidence>
<evidence type="ECO:0000313" key="4">
    <source>
        <dbReference type="Proteomes" id="UP000199289"/>
    </source>
</evidence>
<evidence type="ECO:0000256" key="1">
    <source>
        <dbReference type="SAM" id="Coils"/>
    </source>
</evidence>
<dbReference type="OrthoDB" id="247969at2157"/>